<evidence type="ECO:0000256" key="5">
    <source>
        <dbReference type="SAM" id="MobiDB-lite"/>
    </source>
</evidence>
<proteinExistence type="predicted"/>
<dbReference type="PANTHER" id="PTHR15549:SF30">
    <property type="entry name" value="MID2 DOMAIN-CONTAINING PROTEIN"/>
    <property type="match status" value="1"/>
</dbReference>
<feature type="transmembrane region" description="Helical" evidence="6">
    <location>
        <begin position="215"/>
        <end position="241"/>
    </location>
</feature>
<dbReference type="STRING" id="86049.A0A1C1CXB1"/>
<keyword evidence="2 6" id="KW-0812">Transmembrane</keyword>
<feature type="chain" id="PRO_5008651171" description="Mid2 domain-containing protein" evidence="7">
    <location>
        <begin position="26"/>
        <end position="329"/>
    </location>
</feature>
<feature type="compositionally biased region" description="Low complexity" evidence="5">
    <location>
        <begin position="295"/>
        <end position="306"/>
    </location>
</feature>
<feature type="compositionally biased region" description="Polar residues" evidence="5">
    <location>
        <begin position="201"/>
        <end position="214"/>
    </location>
</feature>
<accession>A0A1C1CXB1</accession>
<keyword evidence="9" id="KW-1185">Reference proteome</keyword>
<dbReference type="Proteomes" id="UP000094526">
    <property type="component" value="Unassembled WGS sequence"/>
</dbReference>
<dbReference type="OrthoDB" id="4160637at2759"/>
<evidence type="ECO:0008006" key="10">
    <source>
        <dbReference type="Google" id="ProtNLM"/>
    </source>
</evidence>
<comment type="subcellular location">
    <subcellularLocation>
        <location evidence="1">Membrane</location>
        <topology evidence="1">Single-pass membrane protein</topology>
    </subcellularLocation>
</comment>
<comment type="caution">
    <text evidence="8">The sequence shown here is derived from an EMBL/GenBank/DDBJ whole genome shotgun (WGS) entry which is preliminary data.</text>
</comment>
<dbReference type="VEuPathDB" id="FungiDB:CLCR_10477"/>
<evidence type="ECO:0000256" key="2">
    <source>
        <dbReference type="ARBA" id="ARBA00022692"/>
    </source>
</evidence>
<evidence type="ECO:0000256" key="4">
    <source>
        <dbReference type="ARBA" id="ARBA00023136"/>
    </source>
</evidence>
<feature type="region of interest" description="Disordered" evidence="5">
    <location>
        <begin position="286"/>
        <end position="329"/>
    </location>
</feature>
<organism evidence="8 9">
    <name type="scientific">Cladophialophora carrionii</name>
    <dbReference type="NCBI Taxonomy" id="86049"/>
    <lineage>
        <taxon>Eukaryota</taxon>
        <taxon>Fungi</taxon>
        <taxon>Dikarya</taxon>
        <taxon>Ascomycota</taxon>
        <taxon>Pezizomycotina</taxon>
        <taxon>Eurotiomycetes</taxon>
        <taxon>Chaetothyriomycetidae</taxon>
        <taxon>Chaetothyriales</taxon>
        <taxon>Herpotrichiellaceae</taxon>
        <taxon>Cladophialophora</taxon>
    </lineage>
</organism>
<feature type="region of interest" description="Disordered" evidence="5">
    <location>
        <begin position="154"/>
        <end position="215"/>
    </location>
</feature>
<gene>
    <name evidence="8" type="ORF">CLCR_10477</name>
</gene>
<keyword evidence="7" id="KW-0732">Signal</keyword>
<protein>
    <recommendedName>
        <fullName evidence="10">Mid2 domain-containing protein</fullName>
    </recommendedName>
</protein>
<dbReference type="PANTHER" id="PTHR15549">
    <property type="entry name" value="PAIRED IMMUNOGLOBULIN-LIKE TYPE 2 RECEPTOR"/>
    <property type="match status" value="1"/>
</dbReference>
<reference evidence="9" key="1">
    <citation type="submission" date="2015-07" db="EMBL/GenBank/DDBJ databases">
        <authorList>
            <person name="Teixeira M.M."/>
            <person name="Souza R.C."/>
            <person name="Almeida L.G."/>
            <person name="Vicente V.A."/>
            <person name="de Hoog S."/>
            <person name="Bocca A.L."/>
            <person name="de Almeida S.R."/>
            <person name="Vasconcelos A.T."/>
            <person name="Felipe M.S."/>
        </authorList>
    </citation>
    <scope>NUCLEOTIDE SEQUENCE [LARGE SCALE GENOMIC DNA]</scope>
    <source>
        <strain evidence="9">KSF</strain>
    </source>
</reference>
<feature type="signal peptide" evidence="7">
    <location>
        <begin position="1"/>
        <end position="25"/>
    </location>
</feature>
<feature type="compositionally biased region" description="Low complexity" evidence="5">
    <location>
        <begin position="156"/>
        <end position="188"/>
    </location>
</feature>
<evidence type="ECO:0000256" key="7">
    <source>
        <dbReference type="SAM" id="SignalP"/>
    </source>
</evidence>
<dbReference type="GO" id="GO:0071944">
    <property type="term" value="C:cell periphery"/>
    <property type="evidence" value="ECO:0007669"/>
    <property type="project" value="UniProtKB-ARBA"/>
</dbReference>
<evidence type="ECO:0000256" key="6">
    <source>
        <dbReference type="SAM" id="Phobius"/>
    </source>
</evidence>
<dbReference type="GO" id="GO:0016020">
    <property type="term" value="C:membrane"/>
    <property type="evidence" value="ECO:0007669"/>
    <property type="project" value="UniProtKB-SubCell"/>
</dbReference>
<dbReference type="AlphaFoldDB" id="A0A1C1CXB1"/>
<name>A0A1C1CXB1_9EURO</name>
<feature type="region of interest" description="Disordered" evidence="5">
    <location>
        <begin position="248"/>
        <end position="272"/>
    </location>
</feature>
<keyword evidence="3 6" id="KW-1133">Transmembrane helix</keyword>
<keyword evidence="4 6" id="KW-0472">Membrane</keyword>
<sequence length="329" mass="34997">MIERDARTSIALQCALYLFLGSVFAQDNRPVDPNNHFISPPLPGPQANVDPSVFWSNQNWTVGVQQSIDWNWITNHTNLMITLQQEGNPDSVQARTILDCPEASTTSLIYWDGDVSPIDLNNGSIAYLAAWDCDQPDATPLFFSHYINLTEPAVVTTSSSSTPTTSSPSSTRTNAAPVTSSTPFGSPSTPTPTPTPTPSTDDTNQGTHRSSSDSAALGGGIGGGIGGALVLIALVGLLLFWRRGNKNKAKRNAGPSHEMSSSTKHDLLSPDVMYPSNPYQYAQHGHGHVYGHGYGPTEMPGGPTTPRHQQTKLASSVELESTSHSGGGS</sequence>
<feature type="compositionally biased region" description="Polar residues" evidence="5">
    <location>
        <begin position="307"/>
        <end position="329"/>
    </location>
</feature>
<dbReference type="InterPro" id="IPR051694">
    <property type="entry name" value="Immunoregulatory_rcpt-like"/>
</dbReference>
<evidence type="ECO:0000313" key="9">
    <source>
        <dbReference type="Proteomes" id="UP000094526"/>
    </source>
</evidence>
<dbReference type="EMBL" id="LGRB01000008">
    <property type="protein sequence ID" value="OCT53174.1"/>
    <property type="molecule type" value="Genomic_DNA"/>
</dbReference>
<evidence type="ECO:0000313" key="8">
    <source>
        <dbReference type="EMBL" id="OCT53174.1"/>
    </source>
</evidence>
<evidence type="ECO:0000256" key="1">
    <source>
        <dbReference type="ARBA" id="ARBA00004167"/>
    </source>
</evidence>
<evidence type="ECO:0000256" key="3">
    <source>
        <dbReference type="ARBA" id="ARBA00022989"/>
    </source>
</evidence>